<name>A0A270AWC1_FAUOS</name>
<gene>
    <name evidence="3" type="ORF">E6P75_03970</name>
    <name evidence="2" type="ORF">YHS_08935</name>
</gene>
<accession>A0A270AWC1</accession>
<dbReference type="EMBL" id="SSCJ01000002">
    <property type="protein sequence ID" value="MDI4509370.1"/>
    <property type="molecule type" value="Genomic_DNA"/>
</dbReference>
<reference evidence="2" key="1">
    <citation type="submission" date="2017-11" db="EMBL/GenBank/DDBJ databases">
        <title>Complete Genome Sequence from Moraxella oslensis YHS isolated from human skin.</title>
        <authorList>
            <person name="Lee K."/>
            <person name="Lim J.Y."/>
            <person name="Hwang I."/>
        </authorList>
    </citation>
    <scope>NUCLEOTIDE SEQUENCE</scope>
    <source>
        <strain evidence="2">YHS</strain>
    </source>
</reference>
<dbReference type="AlphaFoldDB" id="A0A270AWC1"/>
<evidence type="ECO:0000313" key="2">
    <source>
        <dbReference type="EMBL" id="ATQ83938.1"/>
    </source>
</evidence>
<reference evidence="3" key="2">
    <citation type="submission" date="2019-04" db="EMBL/GenBank/DDBJ databases">
        <title>Moraxella osloensis CCUG 73412, isolated from corneal scrapings as causative agent of keratitis.</title>
        <authorList>
            <person name="Connolly G."/>
            <person name="Jaen-Luchoro D."/>
            <person name="Pinyeiro-Iglesias B."/>
            <person name="Curry A."/>
            <person name="Knowles S."/>
            <person name="Moore E.R.B."/>
        </authorList>
    </citation>
    <scope>NUCLEOTIDE SEQUENCE</scope>
    <source>
        <strain evidence="3">CCUG 73412</strain>
    </source>
</reference>
<proteinExistence type="predicted"/>
<sequence length="91" mass="9915">MSSSIKSFLAKYKLTNLAAALVWVVLPLTAQADSVHRAQTNKDAIVRSCPNRLCPVVQTLPKGVKFSWVLAKNGFVNIADSTLWVSTADIK</sequence>
<dbReference type="EMBL" id="CP024176">
    <property type="protein sequence ID" value="ATQ83938.1"/>
    <property type="molecule type" value="Genomic_DNA"/>
</dbReference>
<protein>
    <recommendedName>
        <fullName evidence="4">SH3 domain-containing protein</fullName>
    </recommendedName>
</protein>
<organism evidence="2">
    <name type="scientific">Faucicola osloensis</name>
    <name type="common">Moraxella osloensis</name>
    <dbReference type="NCBI Taxonomy" id="34062"/>
    <lineage>
        <taxon>Bacteria</taxon>
        <taxon>Pseudomonadati</taxon>
        <taxon>Pseudomonadota</taxon>
        <taxon>Gammaproteobacteria</taxon>
        <taxon>Moraxellales</taxon>
        <taxon>Moraxellaceae</taxon>
        <taxon>Faucicola</taxon>
    </lineage>
</organism>
<feature type="chain" id="PRO_5015076809" description="SH3 domain-containing protein" evidence="1">
    <location>
        <begin position="33"/>
        <end position="91"/>
    </location>
</feature>
<evidence type="ECO:0000256" key="1">
    <source>
        <dbReference type="SAM" id="SignalP"/>
    </source>
</evidence>
<evidence type="ECO:0008006" key="4">
    <source>
        <dbReference type="Google" id="ProtNLM"/>
    </source>
</evidence>
<evidence type="ECO:0000313" key="3">
    <source>
        <dbReference type="EMBL" id="MDI4509370.1"/>
    </source>
</evidence>
<feature type="signal peptide" evidence="1">
    <location>
        <begin position="1"/>
        <end position="32"/>
    </location>
</feature>
<keyword evidence="1" id="KW-0732">Signal</keyword>